<keyword evidence="5" id="KW-0479">Metal-binding</keyword>
<keyword evidence="3" id="KW-0819">tRNA processing</keyword>
<keyword evidence="4 13" id="KW-0548">Nucleotidyltransferase</keyword>
<evidence type="ECO:0000259" key="10">
    <source>
        <dbReference type="Pfam" id="PF01743"/>
    </source>
</evidence>
<dbReference type="InterPro" id="IPR032810">
    <property type="entry name" value="CCA-adding_enz_C"/>
</dbReference>
<keyword evidence="8 9" id="KW-0694">RNA-binding</keyword>
<dbReference type="InterPro" id="IPR043519">
    <property type="entry name" value="NT_sf"/>
</dbReference>
<comment type="caution">
    <text evidence="13">The sequence shown here is derived from an EMBL/GenBank/DDBJ whole genome shotgun (WGS) entry which is preliminary data.</text>
</comment>
<evidence type="ECO:0000256" key="9">
    <source>
        <dbReference type="RuleBase" id="RU003953"/>
    </source>
</evidence>
<evidence type="ECO:0000256" key="4">
    <source>
        <dbReference type="ARBA" id="ARBA00022695"/>
    </source>
</evidence>
<sequence>MLPQIKIPQDVMEVIKRFKNNGYQAYIVGGTVRDALLGKENFDYDVSTSARPYEIQKVIPKAIPYGDFGTFLYVLKDKRIEITPFRNDAPGRKPHYSIVDSIENDLSRRDFTINSIAYDPIENKIIDPFGGIEDIKNKIIRCTGSSKRIWEDPLRALRAVRFMAQLNFTIEPSTLYAIKAKSPLLETISRERIRDEFSKILLSDYSYEGLNMLFLTNLLNFIIPELLEGMGVEHYNKPYDVLEHNLIMSKYLSKKLHLKLVGVLHDVGKPFCAEKKEYGLEFPNHHEISAKIAEEVLRRLKYDSKTIKKVIHLIKHHMFIFYPEDDLYKARKLVFTVGWENIYDLIEIRKADRLASGFPQAIGPGLSNLINKLEILQKENLHYNLKDLAVKGDDLIKAFNLKPGPLIGQILSYLLDEILKDPSLNEKNILLEMAKNKFLPQEGGNLNENRFNK</sequence>
<accession>A0A162MJK4</accession>
<name>A0A162MJK4_9FIRM</name>
<evidence type="ECO:0000259" key="11">
    <source>
        <dbReference type="Pfam" id="PF12627"/>
    </source>
</evidence>
<comment type="cofactor">
    <cofactor evidence="1">
        <name>Mg(2+)</name>
        <dbReference type="ChEBI" id="CHEBI:18420"/>
    </cofactor>
</comment>
<dbReference type="Gene3D" id="3.30.460.10">
    <property type="entry name" value="Beta Polymerase, domain 2"/>
    <property type="match status" value="1"/>
</dbReference>
<evidence type="ECO:0000256" key="6">
    <source>
        <dbReference type="ARBA" id="ARBA00022741"/>
    </source>
</evidence>
<dbReference type="InterPro" id="IPR050264">
    <property type="entry name" value="Bact_CCA-adding_enz_type3_sf"/>
</dbReference>
<dbReference type="SUPFAM" id="SSF81301">
    <property type="entry name" value="Nucleotidyltransferase"/>
    <property type="match status" value="1"/>
</dbReference>
<evidence type="ECO:0000256" key="3">
    <source>
        <dbReference type="ARBA" id="ARBA00022694"/>
    </source>
</evidence>
<evidence type="ECO:0000256" key="7">
    <source>
        <dbReference type="ARBA" id="ARBA00022842"/>
    </source>
</evidence>
<dbReference type="InterPro" id="IPR032828">
    <property type="entry name" value="PolyA_RNA-bd"/>
</dbReference>
<dbReference type="PANTHER" id="PTHR46173">
    <property type="entry name" value="CCA TRNA NUCLEOTIDYLTRANSFERASE 1, MITOCHONDRIAL"/>
    <property type="match status" value="1"/>
</dbReference>
<dbReference type="Proteomes" id="UP000075737">
    <property type="component" value="Unassembled WGS sequence"/>
</dbReference>
<keyword evidence="7" id="KW-0460">Magnesium</keyword>
<dbReference type="Gene3D" id="1.10.246.80">
    <property type="match status" value="1"/>
</dbReference>
<evidence type="ECO:0000256" key="2">
    <source>
        <dbReference type="ARBA" id="ARBA00022679"/>
    </source>
</evidence>
<dbReference type="Pfam" id="PF01743">
    <property type="entry name" value="PolyA_pol"/>
    <property type="match status" value="1"/>
</dbReference>
<proteinExistence type="inferred from homology"/>
<dbReference type="SUPFAM" id="SSF81891">
    <property type="entry name" value="Poly A polymerase C-terminal region-like"/>
    <property type="match status" value="1"/>
</dbReference>
<evidence type="ECO:0000313" key="14">
    <source>
        <dbReference type="Proteomes" id="UP000075737"/>
    </source>
</evidence>
<dbReference type="GO" id="GO:0008033">
    <property type="term" value="P:tRNA processing"/>
    <property type="evidence" value="ECO:0007669"/>
    <property type="project" value="UniProtKB-KW"/>
</dbReference>
<keyword evidence="6" id="KW-0547">Nucleotide-binding</keyword>
<dbReference type="PATRIC" id="fig|520767.4.peg.1358"/>
<keyword evidence="14" id="KW-1185">Reference proteome</keyword>
<protein>
    <submittedName>
        <fullName evidence="13">CCA-adding enzyme</fullName>
        <ecNumber evidence="13">2.7.7.72</ecNumber>
    </submittedName>
</protein>
<organism evidence="13 14">
    <name type="scientific">Thermovenabulum gondwanense</name>
    <dbReference type="NCBI Taxonomy" id="520767"/>
    <lineage>
        <taxon>Bacteria</taxon>
        <taxon>Bacillati</taxon>
        <taxon>Bacillota</taxon>
        <taxon>Clostridia</taxon>
        <taxon>Thermosediminibacterales</taxon>
        <taxon>Thermosediminibacteraceae</taxon>
        <taxon>Thermovenabulum</taxon>
    </lineage>
</organism>
<dbReference type="EMBL" id="LOHZ01000028">
    <property type="protein sequence ID" value="KYO66372.1"/>
    <property type="molecule type" value="Genomic_DNA"/>
</dbReference>
<evidence type="ECO:0000256" key="5">
    <source>
        <dbReference type="ARBA" id="ARBA00022723"/>
    </source>
</evidence>
<dbReference type="EC" id="2.7.7.72" evidence="13"/>
<dbReference type="Pfam" id="PF12627">
    <property type="entry name" value="PolyA_pol_RNAbd"/>
    <property type="match status" value="1"/>
</dbReference>
<evidence type="ECO:0000256" key="1">
    <source>
        <dbReference type="ARBA" id="ARBA00001946"/>
    </source>
</evidence>
<evidence type="ECO:0000256" key="8">
    <source>
        <dbReference type="ARBA" id="ARBA00022884"/>
    </source>
</evidence>
<dbReference type="PANTHER" id="PTHR46173:SF1">
    <property type="entry name" value="CCA TRNA NUCLEOTIDYLTRANSFERASE 1, MITOCHONDRIAL"/>
    <property type="match status" value="1"/>
</dbReference>
<feature type="domain" description="CCA-adding enzyme C-terminal" evidence="12">
    <location>
        <begin position="288"/>
        <end position="434"/>
    </location>
</feature>
<dbReference type="Gene3D" id="1.10.3090.10">
    <property type="entry name" value="cca-adding enzyme, domain 2"/>
    <property type="match status" value="1"/>
</dbReference>
<dbReference type="GO" id="GO:0046872">
    <property type="term" value="F:metal ion binding"/>
    <property type="evidence" value="ECO:0007669"/>
    <property type="project" value="UniProtKB-KW"/>
</dbReference>
<comment type="similarity">
    <text evidence="9">Belongs to the tRNA nucleotidyltransferase/poly(A) polymerase family.</text>
</comment>
<evidence type="ECO:0000259" key="12">
    <source>
        <dbReference type="Pfam" id="PF13735"/>
    </source>
</evidence>
<feature type="domain" description="tRNA nucleotidyltransferase/poly(A) polymerase RNA and SrmB- binding" evidence="11">
    <location>
        <begin position="167"/>
        <end position="226"/>
    </location>
</feature>
<dbReference type="CDD" id="cd05398">
    <property type="entry name" value="NT_ClassII-CCAase"/>
    <property type="match status" value="1"/>
</dbReference>
<gene>
    <name evidence="13" type="primary">cca</name>
    <name evidence="13" type="ORF">ATZ99_12540</name>
</gene>
<feature type="domain" description="Poly A polymerase head" evidence="10">
    <location>
        <begin position="25"/>
        <end position="141"/>
    </location>
</feature>
<dbReference type="OrthoDB" id="9805698at2"/>
<dbReference type="Pfam" id="PF13735">
    <property type="entry name" value="tRNA_NucTran2_2"/>
    <property type="match status" value="1"/>
</dbReference>
<dbReference type="GO" id="GO:0004810">
    <property type="term" value="F:CCA tRNA nucleotidyltransferase activity"/>
    <property type="evidence" value="ECO:0007669"/>
    <property type="project" value="UniProtKB-EC"/>
</dbReference>
<dbReference type="STRING" id="520767.ATZ99_12540"/>
<dbReference type="GO" id="GO:0000166">
    <property type="term" value="F:nucleotide binding"/>
    <property type="evidence" value="ECO:0007669"/>
    <property type="project" value="UniProtKB-KW"/>
</dbReference>
<dbReference type="RefSeq" id="WP_068748382.1">
    <property type="nucleotide sequence ID" value="NZ_LOHZ01000028.1"/>
</dbReference>
<dbReference type="InterPro" id="IPR002646">
    <property type="entry name" value="PolA_pol_head_dom"/>
</dbReference>
<dbReference type="AlphaFoldDB" id="A0A162MJK4"/>
<keyword evidence="2 9" id="KW-0808">Transferase</keyword>
<evidence type="ECO:0000313" key="13">
    <source>
        <dbReference type="EMBL" id="KYO66372.1"/>
    </source>
</evidence>
<reference evidence="13 14" key="1">
    <citation type="submission" date="2015-12" db="EMBL/GenBank/DDBJ databases">
        <title>Draft genome of Thermovenabulum gondwanense isolated from a red thermophilic microbial mat colonisisng an outflow channel of a bore well.</title>
        <authorList>
            <person name="Patel B.K."/>
        </authorList>
    </citation>
    <scope>NUCLEOTIDE SEQUENCE [LARGE SCALE GENOMIC DNA]</scope>
    <source>
        <strain evidence="13 14">R270</strain>
    </source>
</reference>
<dbReference type="GO" id="GO:0000049">
    <property type="term" value="F:tRNA binding"/>
    <property type="evidence" value="ECO:0007669"/>
    <property type="project" value="TreeGrafter"/>
</dbReference>